<dbReference type="InterPro" id="IPR058714">
    <property type="entry name" value="LpqS"/>
</dbReference>
<proteinExistence type="predicted"/>
<sequence>MSAAFGRPRRLSTLLALLFASYLLAHAIAQCGAVSLSDHGASVHIASTPAAESHSGHAHTDEEPHLPHEMHSVAAMPRSDNVLRVSGPAVVAAMLTLAVLAAWAMTPRAPRAPPALPIRARSGRAILGTLCIDRC</sequence>
<dbReference type="Pfam" id="PF26327">
    <property type="entry name" value="LpqS"/>
    <property type="match status" value="1"/>
</dbReference>
<keyword evidence="1" id="KW-0472">Membrane</keyword>
<keyword evidence="1" id="KW-1133">Transmembrane helix</keyword>
<keyword evidence="1" id="KW-0812">Transmembrane</keyword>
<evidence type="ECO:0000313" key="2">
    <source>
        <dbReference type="EMBL" id="CAB4902703.1"/>
    </source>
</evidence>
<accession>A0A6J7GF65</accession>
<protein>
    <submittedName>
        <fullName evidence="2">Unannotated protein</fullName>
    </submittedName>
</protein>
<organism evidence="2">
    <name type="scientific">freshwater metagenome</name>
    <dbReference type="NCBI Taxonomy" id="449393"/>
    <lineage>
        <taxon>unclassified sequences</taxon>
        <taxon>metagenomes</taxon>
        <taxon>ecological metagenomes</taxon>
    </lineage>
</organism>
<evidence type="ECO:0000256" key="1">
    <source>
        <dbReference type="SAM" id="Phobius"/>
    </source>
</evidence>
<name>A0A6J7GF65_9ZZZZ</name>
<reference evidence="2" key="1">
    <citation type="submission" date="2020-05" db="EMBL/GenBank/DDBJ databases">
        <authorList>
            <person name="Chiriac C."/>
            <person name="Salcher M."/>
            <person name="Ghai R."/>
            <person name="Kavagutti S V."/>
        </authorList>
    </citation>
    <scope>NUCLEOTIDE SEQUENCE</scope>
</reference>
<dbReference type="EMBL" id="CAFBLX010000195">
    <property type="protein sequence ID" value="CAB4902703.1"/>
    <property type="molecule type" value="Genomic_DNA"/>
</dbReference>
<gene>
    <name evidence="2" type="ORF">UFOPK3472_02547</name>
</gene>
<dbReference type="AlphaFoldDB" id="A0A6J7GF65"/>
<feature type="transmembrane region" description="Helical" evidence="1">
    <location>
        <begin position="85"/>
        <end position="105"/>
    </location>
</feature>